<feature type="transmembrane region" description="Helical" evidence="1">
    <location>
        <begin position="189"/>
        <end position="207"/>
    </location>
</feature>
<gene>
    <name evidence="2" type="ORF">H9Y05_13110</name>
</gene>
<proteinExistence type="predicted"/>
<accession>A0A8J6PAJ1</accession>
<evidence type="ECO:0000313" key="2">
    <source>
        <dbReference type="EMBL" id="MBC9813411.1"/>
    </source>
</evidence>
<comment type="caution">
    <text evidence="2">The sequence shown here is derived from an EMBL/GenBank/DDBJ whole genome shotgun (WGS) entry which is preliminary data.</text>
</comment>
<dbReference type="Proteomes" id="UP000652681">
    <property type="component" value="Unassembled WGS sequence"/>
</dbReference>
<feature type="transmembrane region" description="Helical" evidence="1">
    <location>
        <begin position="115"/>
        <end position="135"/>
    </location>
</feature>
<dbReference type="AlphaFoldDB" id="A0A8J6PAJ1"/>
<keyword evidence="3" id="KW-1185">Reference proteome</keyword>
<keyword evidence="1" id="KW-1133">Transmembrane helix</keyword>
<organism evidence="2 3">
    <name type="scientific">Taishania pollutisoli</name>
    <dbReference type="NCBI Taxonomy" id="2766479"/>
    <lineage>
        <taxon>Bacteria</taxon>
        <taxon>Pseudomonadati</taxon>
        <taxon>Bacteroidota</taxon>
        <taxon>Flavobacteriia</taxon>
        <taxon>Flavobacteriales</taxon>
        <taxon>Crocinitomicaceae</taxon>
        <taxon>Taishania</taxon>
    </lineage>
</organism>
<name>A0A8J6PAJ1_9FLAO</name>
<keyword evidence="1" id="KW-0472">Membrane</keyword>
<feature type="transmembrane region" description="Helical" evidence="1">
    <location>
        <begin position="73"/>
        <end position="95"/>
    </location>
</feature>
<dbReference type="RefSeq" id="WP_216714550.1">
    <property type="nucleotide sequence ID" value="NZ_JACVEL010000010.1"/>
</dbReference>
<keyword evidence="1" id="KW-0812">Transmembrane</keyword>
<evidence type="ECO:0000313" key="3">
    <source>
        <dbReference type="Proteomes" id="UP000652681"/>
    </source>
</evidence>
<feature type="transmembrane region" description="Helical" evidence="1">
    <location>
        <begin position="141"/>
        <end position="158"/>
    </location>
</feature>
<feature type="transmembrane region" description="Helical" evidence="1">
    <location>
        <begin position="165"/>
        <end position="183"/>
    </location>
</feature>
<dbReference type="EMBL" id="JACVEL010000010">
    <property type="protein sequence ID" value="MBC9813411.1"/>
    <property type="molecule type" value="Genomic_DNA"/>
</dbReference>
<reference evidence="2" key="1">
    <citation type="submission" date="2020-09" db="EMBL/GenBank/DDBJ databases">
        <title>Taishania pollutisoli gen. nov., sp. nov., Isolated from Tetrabromobisphenol A-Contaminated Soil.</title>
        <authorList>
            <person name="Chen Q."/>
        </authorList>
    </citation>
    <scope>NUCLEOTIDE SEQUENCE</scope>
    <source>
        <strain evidence="2">CZZ-1</strain>
    </source>
</reference>
<feature type="transmembrane region" description="Helical" evidence="1">
    <location>
        <begin position="24"/>
        <end position="48"/>
    </location>
</feature>
<protein>
    <submittedName>
        <fullName evidence="2">Uncharacterized protein</fullName>
    </submittedName>
</protein>
<sequence length="213" mass="24272">MNQEKDYLQDLTDIRSMMERSTRFISLSGLSGVFVGIVALTGAGIAHWKVKQFFYEVDTSYVDQSYSSDYNNLFINLTIIALSVLIIALLGGWYFTARKAKKQGQKIWTKASRQLLTNLFIPLVAGGVFCIAMYYHRLVGLIAPGMLIFYGLALVNSSKYTLNDIRYLGLLEITLGLIALFFYGYGLYFWVIGFGVLHILYGISMYYKYDRKK</sequence>
<evidence type="ECO:0000256" key="1">
    <source>
        <dbReference type="SAM" id="Phobius"/>
    </source>
</evidence>